<dbReference type="Pfam" id="PF10066">
    <property type="entry name" value="DUF2304"/>
    <property type="match status" value="1"/>
</dbReference>
<feature type="coiled-coil region" evidence="1">
    <location>
        <begin position="78"/>
        <end position="105"/>
    </location>
</feature>
<protein>
    <recommendedName>
        <fullName evidence="4">DUF2304 domain-containing protein</fullName>
    </recommendedName>
</protein>
<dbReference type="AlphaFoldDB" id="A0A484HIG7"/>
<keyword evidence="1" id="KW-0175">Coiled coil</keyword>
<feature type="transmembrane region" description="Helical" evidence="2">
    <location>
        <begin position="6"/>
        <end position="23"/>
    </location>
</feature>
<evidence type="ECO:0008006" key="4">
    <source>
        <dbReference type="Google" id="ProtNLM"/>
    </source>
</evidence>
<keyword evidence="2" id="KW-0472">Membrane</keyword>
<dbReference type="EMBL" id="CAACVI010000023">
    <property type="protein sequence ID" value="VEN74263.1"/>
    <property type="molecule type" value="Genomic_DNA"/>
</dbReference>
<keyword evidence="2" id="KW-0812">Transmembrane</keyword>
<evidence type="ECO:0000313" key="3">
    <source>
        <dbReference type="EMBL" id="VEN74263.1"/>
    </source>
</evidence>
<reference evidence="3" key="1">
    <citation type="submission" date="2019-01" db="EMBL/GenBank/DDBJ databases">
        <authorList>
            <consortium name="Genoscope - CEA"/>
            <person name="William W."/>
        </authorList>
    </citation>
    <scope>NUCLEOTIDE SEQUENCE</scope>
    <source>
        <strain evidence="3">CR-1</strain>
    </source>
</reference>
<feature type="transmembrane region" description="Helical" evidence="2">
    <location>
        <begin position="35"/>
        <end position="53"/>
    </location>
</feature>
<evidence type="ECO:0000256" key="2">
    <source>
        <dbReference type="SAM" id="Phobius"/>
    </source>
</evidence>
<name>A0A484HIG7_9BACT</name>
<accession>A0A484HIG7</accession>
<keyword evidence="2" id="KW-1133">Transmembrane helix</keyword>
<gene>
    <name evidence="3" type="ORF">EPICR_30198</name>
</gene>
<organism evidence="3">
    <name type="scientific">uncultured Desulfobacteraceae bacterium</name>
    <dbReference type="NCBI Taxonomy" id="218296"/>
    <lineage>
        <taxon>Bacteria</taxon>
        <taxon>Pseudomonadati</taxon>
        <taxon>Thermodesulfobacteriota</taxon>
        <taxon>Desulfobacteria</taxon>
        <taxon>Desulfobacterales</taxon>
        <taxon>Desulfobacteraceae</taxon>
        <taxon>environmental samples</taxon>
    </lineage>
</organism>
<sequence>MTYDPWVFALIGLALALAILFLIRRDLIHPHYAIWWLLAAGAIALFSFFPRLIDFMENRMGIARPLSLTALGLMAVKMLEMDLDRSRLERRVRRLTQRLAILEDDISDPGARKKETPKRLQ</sequence>
<evidence type="ECO:0000256" key="1">
    <source>
        <dbReference type="SAM" id="Coils"/>
    </source>
</evidence>
<proteinExistence type="predicted"/>
<dbReference type="InterPro" id="IPR019277">
    <property type="entry name" value="DUF2304"/>
</dbReference>